<evidence type="ECO:0000256" key="7">
    <source>
        <dbReference type="ARBA" id="ARBA00022840"/>
    </source>
</evidence>
<evidence type="ECO:0000256" key="1">
    <source>
        <dbReference type="ARBA" id="ARBA00001946"/>
    </source>
</evidence>
<dbReference type="PANTHER" id="PTHR11136:SF0">
    <property type="entry name" value="DIHYDROFOLATE SYNTHETASE-RELATED"/>
    <property type="match status" value="1"/>
</dbReference>
<keyword evidence="7 11" id="KW-0067">ATP-binding</keyword>
<feature type="domain" description="Mur ligase C-terminal" evidence="12">
    <location>
        <begin position="272"/>
        <end position="383"/>
    </location>
</feature>
<dbReference type="GO" id="GO:0008841">
    <property type="term" value="F:dihydrofolate synthase activity"/>
    <property type="evidence" value="ECO:0007669"/>
    <property type="project" value="TreeGrafter"/>
</dbReference>
<dbReference type="PIRSF" id="PIRSF001563">
    <property type="entry name" value="Folylpolyglu_synth"/>
    <property type="match status" value="1"/>
</dbReference>
<dbReference type="PANTHER" id="PTHR11136">
    <property type="entry name" value="FOLYLPOLYGLUTAMATE SYNTHASE-RELATED"/>
    <property type="match status" value="1"/>
</dbReference>
<dbReference type="InterPro" id="IPR013221">
    <property type="entry name" value="Mur_ligase_cen"/>
</dbReference>
<evidence type="ECO:0000256" key="5">
    <source>
        <dbReference type="ARBA" id="ARBA00022723"/>
    </source>
</evidence>
<keyword evidence="6 11" id="KW-0547">Nucleotide-binding</keyword>
<evidence type="ECO:0000256" key="6">
    <source>
        <dbReference type="ARBA" id="ARBA00022741"/>
    </source>
</evidence>
<protein>
    <recommendedName>
        <fullName evidence="3">tetrahydrofolate synthase</fullName>
        <ecNumber evidence="3">6.3.2.17</ecNumber>
    </recommendedName>
    <alternativeName>
        <fullName evidence="9">Tetrahydrofolylpolyglutamate synthase</fullName>
    </alternativeName>
</protein>
<keyword evidence="15" id="KW-1185">Reference proteome</keyword>
<dbReference type="NCBIfam" id="TIGR01499">
    <property type="entry name" value="folC"/>
    <property type="match status" value="1"/>
</dbReference>
<dbReference type="InterPro" id="IPR036565">
    <property type="entry name" value="Mur-like_cat_sf"/>
</dbReference>
<gene>
    <name evidence="14" type="ORF">FYJ75_05190</name>
</gene>
<dbReference type="GO" id="GO:0005737">
    <property type="term" value="C:cytoplasm"/>
    <property type="evidence" value="ECO:0007669"/>
    <property type="project" value="TreeGrafter"/>
</dbReference>
<comment type="caution">
    <text evidence="14">The sequence shown here is derived from an EMBL/GenBank/DDBJ whole genome shotgun (WGS) entry which is preliminary data.</text>
</comment>
<dbReference type="InterPro" id="IPR001645">
    <property type="entry name" value="Folylpolyglutamate_synth"/>
</dbReference>
<evidence type="ECO:0000256" key="11">
    <source>
        <dbReference type="PIRNR" id="PIRNR001563"/>
    </source>
</evidence>
<comment type="catalytic activity">
    <reaction evidence="10">
        <text>(6S)-5,6,7,8-tetrahydrofolyl-(gamma-L-Glu)(n) + L-glutamate + ATP = (6S)-5,6,7,8-tetrahydrofolyl-(gamma-L-Glu)(n+1) + ADP + phosphate + H(+)</text>
        <dbReference type="Rhea" id="RHEA:10580"/>
        <dbReference type="Rhea" id="RHEA-COMP:14738"/>
        <dbReference type="Rhea" id="RHEA-COMP:14740"/>
        <dbReference type="ChEBI" id="CHEBI:15378"/>
        <dbReference type="ChEBI" id="CHEBI:29985"/>
        <dbReference type="ChEBI" id="CHEBI:30616"/>
        <dbReference type="ChEBI" id="CHEBI:43474"/>
        <dbReference type="ChEBI" id="CHEBI:141005"/>
        <dbReference type="ChEBI" id="CHEBI:456216"/>
        <dbReference type="EC" id="6.3.2.17"/>
    </reaction>
</comment>
<keyword evidence="5" id="KW-0479">Metal-binding</keyword>
<feature type="domain" description="Mur ligase central" evidence="13">
    <location>
        <begin position="46"/>
        <end position="210"/>
    </location>
</feature>
<dbReference type="RefSeq" id="WP_154429402.1">
    <property type="nucleotide sequence ID" value="NZ_VUNI01000006.1"/>
</dbReference>
<evidence type="ECO:0000313" key="14">
    <source>
        <dbReference type="EMBL" id="MST74432.1"/>
    </source>
</evidence>
<dbReference type="InterPro" id="IPR004101">
    <property type="entry name" value="Mur_ligase_C"/>
</dbReference>
<name>A0A6L5YQQ5_9FIRM</name>
<evidence type="ECO:0000259" key="13">
    <source>
        <dbReference type="Pfam" id="PF08245"/>
    </source>
</evidence>
<dbReference type="EC" id="6.3.2.17" evidence="3"/>
<organism evidence="14 15">
    <name type="scientific">Roseburia porci</name>
    <dbReference type="NCBI Taxonomy" id="2605790"/>
    <lineage>
        <taxon>Bacteria</taxon>
        <taxon>Bacillati</taxon>
        <taxon>Bacillota</taxon>
        <taxon>Clostridia</taxon>
        <taxon>Lachnospirales</taxon>
        <taxon>Lachnospiraceae</taxon>
        <taxon>Roseburia</taxon>
    </lineage>
</organism>
<proteinExistence type="inferred from homology"/>
<dbReference type="Gene3D" id="3.90.190.20">
    <property type="entry name" value="Mur ligase, C-terminal domain"/>
    <property type="match status" value="1"/>
</dbReference>
<comment type="similarity">
    <text evidence="2 11">Belongs to the folylpolyglutamate synthase family.</text>
</comment>
<dbReference type="SUPFAM" id="SSF53623">
    <property type="entry name" value="MurD-like peptide ligases, catalytic domain"/>
    <property type="match status" value="1"/>
</dbReference>
<dbReference type="AlphaFoldDB" id="A0A6L5YQQ5"/>
<evidence type="ECO:0000259" key="12">
    <source>
        <dbReference type="Pfam" id="PF02875"/>
    </source>
</evidence>
<dbReference type="Pfam" id="PF02875">
    <property type="entry name" value="Mur_ligase_C"/>
    <property type="match status" value="1"/>
</dbReference>
<evidence type="ECO:0000256" key="4">
    <source>
        <dbReference type="ARBA" id="ARBA00022598"/>
    </source>
</evidence>
<evidence type="ECO:0000256" key="3">
    <source>
        <dbReference type="ARBA" id="ARBA00013025"/>
    </source>
</evidence>
<dbReference type="GO" id="GO:0004326">
    <property type="term" value="F:tetrahydrofolylpolyglutamate synthase activity"/>
    <property type="evidence" value="ECO:0007669"/>
    <property type="project" value="UniProtKB-EC"/>
</dbReference>
<reference evidence="14 15" key="1">
    <citation type="submission" date="2019-08" db="EMBL/GenBank/DDBJ databases">
        <title>In-depth cultivation of the pig gut microbiome towards novel bacterial diversity and tailored functional studies.</title>
        <authorList>
            <person name="Wylensek D."/>
            <person name="Hitch T.C.A."/>
            <person name="Clavel T."/>
        </authorList>
    </citation>
    <scope>NUCLEOTIDE SEQUENCE [LARGE SCALE GENOMIC DNA]</scope>
    <source>
        <strain evidence="14 15">MUC/MUC-530-WT-4D</strain>
    </source>
</reference>
<dbReference type="GO" id="GO:0005524">
    <property type="term" value="F:ATP binding"/>
    <property type="evidence" value="ECO:0007669"/>
    <property type="project" value="UniProtKB-KW"/>
</dbReference>
<evidence type="ECO:0000256" key="8">
    <source>
        <dbReference type="ARBA" id="ARBA00022842"/>
    </source>
</evidence>
<dbReference type="GO" id="GO:0046872">
    <property type="term" value="F:metal ion binding"/>
    <property type="evidence" value="ECO:0007669"/>
    <property type="project" value="UniProtKB-KW"/>
</dbReference>
<sequence>MTYLYEEVLDKIENARRFGNLPGVEVSRAMLHGLGEPQKGMPYVHIAGTNGKGSVCAFLSSTLKEAGYKVGVFTSPHLVDFRERITVNGEMIPKETVTRIGNRLLEEDFGVSPTMFDYCMAMAVLYFKEQQCDIAVMETGLGGKLDSTNALGIPDVAIITRIGYDHMAILGNTLSEIAAEKAGIIKKGSYIISERQEPEAEAVIKKAARDCQYYELNEMDVKSASELEMKLLGVHQWENAAAAIKAAEFLLKDRSDRKQVIQEGIAQAKWPGRMEILSKEPFLMVDGAHNGHGVAALKESLLVLYPGEKFHFIMGVMADKDYENMVSELLPLAEDFVTVTPESERALQAERLASFIRGKGIHTECATCVEDALKLWKERAKKETNVDKIKKTVAFGSLYFIGEIEAMNDKIGKL</sequence>
<dbReference type="Pfam" id="PF08245">
    <property type="entry name" value="Mur_ligase_M"/>
    <property type="match status" value="1"/>
</dbReference>
<dbReference type="Gene3D" id="3.40.1190.10">
    <property type="entry name" value="Mur-like, catalytic domain"/>
    <property type="match status" value="1"/>
</dbReference>
<evidence type="ECO:0000256" key="2">
    <source>
        <dbReference type="ARBA" id="ARBA00008276"/>
    </source>
</evidence>
<accession>A0A6L5YQQ5</accession>
<keyword evidence="8" id="KW-0460">Magnesium</keyword>
<comment type="cofactor">
    <cofactor evidence="1">
        <name>Mg(2+)</name>
        <dbReference type="ChEBI" id="CHEBI:18420"/>
    </cofactor>
</comment>
<dbReference type="SUPFAM" id="SSF53244">
    <property type="entry name" value="MurD-like peptide ligases, peptide-binding domain"/>
    <property type="match status" value="1"/>
</dbReference>
<dbReference type="FunFam" id="3.40.1190.10:FF:000011">
    <property type="entry name" value="Folylpolyglutamate synthase/dihydrofolate synthase"/>
    <property type="match status" value="1"/>
</dbReference>
<dbReference type="Proteomes" id="UP000474024">
    <property type="component" value="Unassembled WGS sequence"/>
</dbReference>
<dbReference type="InterPro" id="IPR036615">
    <property type="entry name" value="Mur_ligase_C_dom_sf"/>
</dbReference>
<keyword evidence="4 11" id="KW-0436">Ligase</keyword>
<dbReference type="EMBL" id="VUNI01000006">
    <property type="protein sequence ID" value="MST74432.1"/>
    <property type="molecule type" value="Genomic_DNA"/>
</dbReference>
<evidence type="ECO:0000256" key="9">
    <source>
        <dbReference type="ARBA" id="ARBA00030592"/>
    </source>
</evidence>
<evidence type="ECO:0000313" key="15">
    <source>
        <dbReference type="Proteomes" id="UP000474024"/>
    </source>
</evidence>
<evidence type="ECO:0000256" key="10">
    <source>
        <dbReference type="ARBA" id="ARBA00047493"/>
    </source>
</evidence>